<organism evidence="1 2">
    <name type="scientific">Deinococcus knuensis</name>
    <dbReference type="NCBI Taxonomy" id="1837380"/>
    <lineage>
        <taxon>Bacteria</taxon>
        <taxon>Thermotogati</taxon>
        <taxon>Deinococcota</taxon>
        <taxon>Deinococci</taxon>
        <taxon>Deinococcales</taxon>
        <taxon>Deinococcaceae</taxon>
        <taxon>Deinococcus</taxon>
    </lineage>
</organism>
<accession>A0ABQ2SRT6</accession>
<keyword evidence="2" id="KW-1185">Reference proteome</keyword>
<evidence type="ECO:0000313" key="2">
    <source>
        <dbReference type="Proteomes" id="UP000620633"/>
    </source>
</evidence>
<evidence type="ECO:0000313" key="1">
    <source>
        <dbReference type="EMBL" id="GGS38047.1"/>
    </source>
</evidence>
<evidence type="ECO:0008006" key="3">
    <source>
        <dbReference type="Google" id="ProtNLM"/>
    </source>
</evidence>
<name>A0ABQ2SRT6_9DEIO</name>
<sequence>MHTERALSILQVDPTARWTPAAMSVQMRVPPATAGAALRRLYGKGRIHRDDDGLYMLQGAPAPPVVPVLSGKRAQRPVTDLERELLTGVLRRHGRPMSSAMLAGRLRNSGFGLERTDHVIEACLTAGTITRLDDGRVSA</sequence>
<gene>
    <name evidence="1" type="ORF">GCM10008961_31980</name>
</gene>
<proteinExistence type="predicted"/>
<comment type="caution">
    <text evidence="1">The sequence shown here is derived from an EMBL/GenBank/DDBJ whole genome shotgun (WGS) entry which is preliminary data.</text>
</comment>
<reference evidence="2" key="1">
    <citation type="journal article" date="2019" name="Int. J. Syst. Evol. Microbiol.">
        <title>The Global Catalogue of Microorganisms (GCM) 10K type strain sequencing project: providing services to taxonomists for standard genome sequencing and annotation.</title>
        <authorList>
            <consortium name="The Broad Institute Genomics Platform"/>
            <consortium name="The Broad Institute Genome Sequencing Center for Infectious Disease"/>
            <person name="Wu L."/>
            <person name="Ma J."/>
        </authorList>
    </citation>
    <scope>NUCLEOTIDE SEQUENCE [LARGE SCALE GENOMIC DNA]</scope>
    <source>
        <strain evidence="2">JCM 31406</strain>
    </source>
</reference>
<dbReference type="EMBL" id="BMQO01000022">
    <property type="protein sequence ID" value="GGS38047.1"/>
    <property type="molecule type" value="Genomic_DNA"/>
</dbReference>
<dbReference type="Proteomes" id="UP000620633">
    <property type="component" value="Unassembled WGS sequence"/>
</dbReference>
<protein>
    <recommendedName>
        <fullName evidence="3">HTH HARE-type domain-containing protein</fullName>
    </recommendedName>
</protein>